<keyword evidence="3" id="KW-1185">Reference proteome</keyword>
<reference evidence="2 3" key="1">
    <citation type="journal article" date="2012" name="J. Bacteriol.">
        <title>Genome Sequence of Galbibacter marinum Type Strain ck-I2-15.</title>
        <authorList>
            <person name="Lai Q."/>
            <person name="Li C."/>
            <person name="Shao Z."/>
        </authorList>
    </citation>
    <scope>NUCLEOTIDE SEQUENCE [LARGE SCALE GENOMIC DNA]</scope>
    <source>
        <strain evidence="3">ck-I2-15</strain>
    </source>
</reference>
<sequence>MNDQIPSNQRPNNTNSEEIDLGQLFKLIGDGFRKLFNFIGSIFNGIFVGIISFLIFIQQHFIKFVIAGVVGVALGTALDITKEPVYVSTMVVEPNFQSAQQLYNNINFYNELTRAEDSVALAESLGIEVSEAASIKEFAIESYSDENQKVRLFDEFIRTLDTTTRKAIDMEVFLENFNSFDAKYHNIIVKATNSMVAKKLQGPIISSISFNQYFLKLKNTQTENIELQREVLARQTAEIDSLQLLYKNVMIKEADKPLQGTSISLGDKGIAQQSRELELITKIDQIKSEMVELNQLEASKSNILNVISDFPRRGVEAKGFFTKYKFVIPLLLIGLLLFALSILELNKFLKQYTSVHLEEKKKKS</sequence>
<evidence type="ECO:0000313" key="2">
    <source>
        <dbReference type="EMBL" id="EKF56756.1"/>
    </source>
</evidence>
<dbReference type="PATRIC" id="fig|555500.3.peg.218"/>
<protein>
    <submittedName>
        <fullName evidence="2">Uncharacterized protein</fullName>
    </submittedName>
</protein>
<comment type="caution">
    <text evidence="2">The sequence shown here is derived from an EMBL/GenBank/DDBJ whole genome shotgun (WGS) entry which is preliminary data.</text>
</comment>
<keyword evidence="1" id="KW-1133">Transmembrane helix</keyword>
<dbReference type="RefSeq" id="WP_008990085.1">
    <property type="nucleotide sequence ID" value="NZ_AMSG01000001.1"/>
</dbReference>
<feature type="transmembrane region" description="Helical" evidence="1">
    <location>
        <begin position="326"/>
        <end position="343"/>
    </location>
</feature>
<proteinExistence type="predicted"/>
<dbReference type="STRING" id="555500.I215_01040"/>
<name>K2Q7C0_9FLAO</name>
<dbReference type="eggNOG" id="ENOG502Z8F0">
    <property type="taxonomic scope" value="Bacteria"/>
</dbReference>
<evidence type="ECO:0000256" key="1">
    <source>
        <dbReference type="SAM" id="Phobius"/>
    </source>
</evidence>
<accession>K2Q7C0</accession>
<evidence type="ECO:0000313" key="3">
    <source>
        <dbReference type="Proteomes" id="UP000007364"/>
    </source>
</evidence>
<gene>
    <name evidence="2" type="ORF">I215_01040</name>
</gene>
<dbReference type="EMBL" id="AMSG01000001">
    <property type="protein sequence ID" value="EKF56756.1"/>
    <property type="molecule type" value="Genomic_DNA"/>
</dbReference>
<organism evidence="2 3">
    <name type="scientific">Galbibacter marinus</name>
    <dbReference type="NCBI Taxonomy" id="555500"/>
    <lineage>
        <taxon>Bacteria</taxon>
        <taxon>Pseudomonadati</taxon>
        <taxon>Bacteroidota</taxon>
        <taxon>Flavobacteriia</taxon>
        <taxon>Flavobacteriales</taxon>
        <taxon>Flavobacteriaceae</taxon>
        <taxon>Galbibacter</taxon>
    </lineage>
</organism>
<dbReference type="Proteomes" id="UP000007364">
    <property type="component" value="Unassembled WGS sequence"/>
</dbReference>
<dbReference type="AlphaFoldDB" id="K2Q7C0"/>
<keyword evidence="1" id="KW-0472">Membrane</keyword>
<feature type="transmembrane region" description="Helical" evidence="1">
    <location>
        <begin position="35"/>
        <end position="55"/>
    </location>
</feature>
<keyword evidence="1" id="KW-0812">Transmembrane</keyword>